<feature type="transmembrane region" description="Helical" evidence="7">
    <location>
        <begin position="348"/>
        <end position="368"/>
    </location>
</feature>
<feature type="transmembrane region" description="Helical" evidence="7">
    <location>
        <begin position="42"/>
        <end position="65"/>
    </location>
</feature>
<evidence type="ECO:0000256" key="7">
    <source>
        <dbReference type="SAM" id="Phobius"/>
    </source>
</evidence>
<dbReference type="GO" id="GO:0016020">
    <property type="term" value="C:membrane"/>
    <property type="evidence" value="ECO:0007669"/>
    <property type="project" value="UniProtKB-SubCell"/>
</dbReference>
<accession>A0AA36D5S0</accession>
<dbReference type="InterPro" id="IPR036259">
    <property type="entry name" value="MFS_trans_sf"/>
</dbReference>
<dbReference type="SUPFAM" id="SSF103473">
    <property type="entry name" value="MFS general substrate transporter"/>
    <property type="match status" value="1"/>
</dbReference>
<comment type="subcellular location">
    <subcellularLocation>
        <location evidence="1">Membrane</location>
        <topology evidence="1">Multi-pass membrane protein</topology>
    </subcellularLocation>
</comment>
<keyword evidence="4 7" id="KW-1133">Transmembrane helix</keyword>
<sequence>MKRQYFCVAVLTVVNGLNFMDRNTVAGVLSDIQDTFSISDQQAGLIQTLFFCFYMFAAPLFGYLGDRYNRKYIISCGMVIWNLGVIGCSFVPANHFWLFLLLRGVVGIGEGSFSIIAPTIVGDYFTGARRAQMLTVFYIASGVGSGLGFVVGSSVANAAHDWRWGIRVGPVVGIIGLILVLLVVYEPGRGASDLEEINDASEKTVTKVDAVVNREPYWKDVVYLFGNPTFLFISIGTIMNQLITATLSWWAPTLFFNARAAHKDFSTTDQLTSTEKDEITLTFGGITVAASLFGVILGTVMSQKLEHSKASALAPYRLRAEPLVCMFGSIIGTPAMFVALFMAKNHMIVTYCLLFVMICGVAFPWALSTHMNIRVVSPQRRSVASAWQIMFAHLLGDAPGPWIVGLISDLIRGDDASPSGKFHSLFIALLFPNAVCAASILFYGLGSATIVRDLKIVADELEETARQKALKAKVNDGFDDVSLTSN</sequence>
<feature type="transmembrane region" description="Helical" evidence="7">
    <location>
        <begin position="72"/>
        <end position="92"/>
    </location>
</feature>
<reference evidence="9" key="1">
    <citation type="submission" date="2023-06" db="EMBL/GenBank/DDBJ databases">
        <authorList>
            <person name="Delattre M."/>
        </authorList>
    </citation>
    <scope>NUCLEOTIDE SEQUENCE</scope>
    <source>
        <strain evidence="9">AF72</strain>
    </source>
</reference>
<evidence type="ECO:0000256" key="3">
    <source>
        <dbReference type="ARBA" id="ARBA00022692"/>
    </source>
</evidence>
<feature type="domain" description="Major facilitator superfamily (MFS) profile" evidence="8">
    <location>
        <begin position="7"/>
        <end position="451"/>
    </location>
</feature>
<evidence type="ECO:0000256" key="4">
    <source>
        <dbReference type="ARBA" id="ARBA00022989"/>
    </source>
</evidence>
<feature type="transmembrane region" description="Helical" evidence="7">
    <location>
        <begin position="133"/>
        <end position="152"/>
    </location>
</feature>
<dbReference type="AlphaFoldDB" id="A0AA36D5S0"/>
<feature type="transmembrane region" description="Helical" evidence="7">
    <location>
        <begin position="279"/>
        <end position="302"/>
    </location>
</feature>
<dbReference type="EMBL" id="CATQJA010002659">
    <property type="protein sequence ID" value="CAJ0580238.1"/>
    <property type="molecule type" value="Genomic_DNA"/>
</dbReference>
<comment type="caution">
    <text evidence="9">The sequence shown here is derived from an EMBL/GenBank/DDBJ whole genome shotgun (WGS) entry which is preliminary data.</text>
</comment>
<dbReference type="Proteomes" id="UP001177023">
    <property type="component" value="Unassembled WGS sequence"/>
</dbReference>
<evidence type="ECO:0000256" key="5">
    <source>
        <dbReference type="ARBA" id="ARBA00023136"/>
    </source>
</evidence>
<feature type="transmembrane region" description="Helical" evidence="7">
    <location>
        <begin position="164"/>
        <end position="185"/>
    </location>
</feature>
<dbReference type="PANTHER" id="PTHR23505:SF79">
    <property type="entry name" value="PROTEIN SPINSTER"/>
    <property type="match status" value="1"/>
</dbReference>
<organism evidence="9 10">
    <name type="scientific">Mesorhabditis spiculigera</name>
    <dbReference type="NCBI Taxonomy" id="96644"/>
    <lineage>
        <taxon>Eukaryota</taxon>
        <taxon>Metazoa</taxon>
        <taxon>Ecdysozoa</taxon>
        <taxon>Nematoda</taxon>
        <taxon>Chromadorea</taxon>
        <taxon>Rhabditida</taxon>
        <taxon>Rhabditina</taxon>
        <taxon>Rhabditomorpha</taxon>
        <taxon>Rhabditoidea</taxon>
        <taxon>Rhabditidae</taxon>
        <taxon>Mesorhabditinae</taxon>
        <taxon>Mesorhabditis</taxon>
    </lineage>
</organism>
<feature type="transmembrane region" description="Helical" evidence="7">
    <location>
        <begin position="323"/>
        <end position="342"/>
    </location>
</feature>
<evidence type="ECO:0000259" key="8">
    <source>
        <dbReference type="PROSITE" id="PS50850"/>
    </source>
</evidence>
<dbReference type="CDD" id="cd17328">
    <property type="entry name" value="MFS_spinster_like"/>
    <property type="match status" value="1"/>
</dbReference>
<feature type="transmembrane region" description="Helical" evidence="7">
    <location>
        <begin position="423"/>
        <end position="445"/>
    </location>
</feature>
<protein>
    <recommendedName>
        <fullName evidence="8">Major facilitator superfamily (MFS) profile domain-containing protein</fullName>
    </recommendedName>
</protein>
<dbReference type="InterPro" id="IPR020846">
    <property type="entry name" value="MFS_dom"/>
</dbReference>
<name>A0AA36D5S0_9BILA</name>
<feature type="transmembrane region" description="Helical" evidence="7">
    <location>
        <begin position="98"/>
        <end position="121"/>
    </location>
</feature>
<comment type="similarity">
    <text evidence="6">Belongs to the major facilitator superfamily. Spinster (TC 2.A.1.49) family.</text>
</comment>
<evidence type="ECO:0000256" key="1">
    <source>
        <dbReference type="ARBA" id="ARBA00004141"/>
    </source>
</evidence>
<keyword evidence="10" id="KW-1185">Reference proteome</keyword>
<dbReference type="Pfam" id="PF07690">
    <property type="entry name" value="MFS_1"/>
    <property type="match status" value="1"/>
</dbReference>
<proteinExistence type="inferred from homology"/>
<evidence type="ECO:0000256" key="2">
    <source>
        <dbReference type="ARBA" id="ARBA00022448"/>
    </source>
</evidence>
<evidence type="ECO:0000313" key="9">
    <source>
        <dbReference type="EMBL" id="CAJ0580238.1"/>
    </source>
</evidence>
<evidence type="ECO:0000256" key="6">
    <source>
        <dbReference type="ARBA" id="ARBA00024338"/>
    </source>
</evidence>
<gene>
    <name evidence="9" type="ORF">MSPICULIGERA_LOCUS18436</name>
</gene>
<dbReference type="PROSITE" id="PS50850">
    <property type="entry name" value="MFS"/>
    <property type="match status" value="1"/>
</dbReference>
<keyword evidence="2" id="KW-0813">Transport</keyword>
<feature type="transmembrane region" description="Helical" evidence="7">
    <location>
        <begin position="221"/>
        <end position="243"/>
    </location>
</feature>
<feature type="non-terminal residue" evidence="9">
    <location>
        <position position="486"/>
    </location>
</feature>
<keyword evidence="3 7" id="KW-0812">Transmembrane</keyword>
<dbReference type="Gene3D" id="1.20.1250.20">
    <property type="entry name" value="MFS general substrate transporter like domains"/>
    <property type="match status" value="1"/>
</dbReference>
<dbReference type="InterPro" id="IPR044770">
    <property type="entry name" value="MFS_spinster-like"/>
</dbReference>
<dbReference type="GO" id="GO:0022857">
    <property type="term" value="F:transmembrane transporter activity"/>
    <property type="evidence" value="ECO:0007669"/>
    <property type="project" value="InterPro"/>
</dbReference>
<dbReference type="InterPro" id="IPR011701">
    <property type="entry name" value="MFS"/>
</dbReference>
<evidence type="ECO:0000313" key="10">
    <source>
        <dbReference type="Proteomes" id="UP001177023"/>
    </source>
</evidence>
<keyword evidence="5 7" id="KW-0472">Membrane</keyword>
<feature type="transmembrane region" description="Helical" evidence="7">
    <location>
        <begin position="389"/>
        <end position="411"/>
    </location>
</feature>
<dbReference type="PANTHER" id="PTHR23505">
    <property type="entry name" value="SPINSTER"/>
    <property type="match status" value="1"/>
</dbReference>